<reference evidence="2 3" key="1">
    <citation type="submission" date="2018-08" db="EMBL/GenBank/DDBJ databases">
        <title>Genome analysis of the thermophilic bacterium of the candidate phylum Aminicenantes from deep subsurface aquifer revealed its physiology and ecological role.</title>
        <authorList>
            <person name="Kadnikov V.V."/>
            <person name="Mardanov A.V."/>
            <person name="Beletsky A.V."/>
            <person name="Karnachuk O.V."/>
            <person name="Ravin N.V."/>
        </authorList>
    </citation>
    <scope>NUCLEOTIDE SEQUENCE [LARGE SCALE GENOMIC DNA]</scope>
    <source>
        <strain evidence="2">BY38</strain>
    </source>
</reference>
<dbReference type="EMBL" id="QUAH01000019">
    <property type="protein sequence ID" value="RFT14805.1"/>
    <property type="molecule type" value="Genomic_DNA"/>
</dbReference>
<dbReference type="PANTHER" id="PTHR12558">
    <property type="entry name" value="CELL DIVISION CYCLE 16,23,27"/>
    <property type="match status" value="1"/>
</dbReference>
<organism evidence="2 3">
    <name type="scientific">Candidatus Saccharicenans subterraneus</name>
    <dbReference type="NCBI Taxonomy" id="2508984"/>
    <lineage>
        <taxon>Bacteria</taxon>
        <taxon>Candidatus Aminicenantota</taxon>
        <taxon>Candidatus Aminicenantia</taxon>
        <taxon>Candidatus Aminicenantales</taxon>
        <taxon>Candidatus Saccharicenantaceae</taxon>
        <taxon>Candidatus Saccharicenans</taxon>
    </lineage>
</organism>
<evidence type="ECO:0000313" key="3">
    <source>
        <dbReference type="Proteomes" id="UP000257323"/>
    </source>
</evidence>
<accession>A0A3E2BJ90</accession>
<dbReference type="Pfam" id="PF13181">
    <property type="entry name" value="TPR_8"/>
    <property type="match status" value="1"/>
</dbReference>
<feature type="repeat" description="TPR" evidence="1">
    <location>
        <begin position="256"/>
        <end position="289"/>
    </location>
</feature>
<dbReference type="Pfam" id="PF13620">
    <property type="entry name" value="CarboxypepD_reg"/>
    <property type="match status" value="1"/>
</dbReference>
<comment type="caution">
    <text evidence="2">The sequence shown here is derived from an EMBL/GenBank/DDBJ whole genome shotgun (WGS) entry which is preliminary data.</text>
</comment>
<dbReference type="AlphaFoldDB" id="A0A3E2BJ90"/>
<name>A0A3E2BJ90_9BACT</name>
<dbReference type="PROSITE" id="PS50005">
    <property type="entry name" value="TPR"/>
    <property type="match status" value="3"/>
</dbReference>
<proteinExistence type="predicted"/>
<evidence type="ECO:0000313" key="2">
    <source>
        <dbReference type="EMBL" id="RFT14805.1"/>
    </source>
</evidence>
<evidence type="ECO:0000256" key="1">
    <source>
        <dbReference type="PROSITE-ProRule" id="PRU00339"/>
    </source>
</evidence>
<dbReference type="SUPFAM" id="SSF48452">
    <property type="entry name" value="TPR-like"/>
    <property type="match status" value="1"/>
</dbReference>
<sequence>MKKILIFMVAALILTGLLFAQEYKGKGRAMGVVTDEQGNPLEGVTVKLFYVKGQQGFSVKTDKDGKWVAAWIRGGQWNIDFEKIGYAPKKIAVELQEFQKNPEIKITMVKVEGLVVTEEIKEMLEKGNKLFDEQKYDEARVVYEEIMAKFPDAYPIWKNVGNCYFAMEKYAEAEQAYQKILEKDANNADAMVAIGNTYLNRGDKDKAFEWYGKVNVDKITDPVVIYNVGTMYYNNSRFAEALVYYQKAVEKQKNFTDALYQLGLTYLNLQKNQEAINTFEEYLKVDSESGRADQVRAFLSYLKK</sequence>
<keyword evidence="1" id="KW-0802">TPR repeat</keyword>
<feature type="repeat" description="TPR" evidence="1">
    <location>
        <begin position="222"/>
        <end position="255"/>
    </location>
</feature>
<dbReference type="SUPFAM" id="SSF49464">
    <property type="entry name" value="Carboxypeptidase regulatory domain-like"/>
    <property type="match status" value="1"/>
</dbReference>
<dbReference type="SMART" id="SM00028">
    <property type="entry name" value="TPR"/>
    <property type="match status" value="5"/>
</dbReference>
<dbReference type="Gene3D" id="2.60.40.1120">
    <property type="entry name" value="Carboxypeptidase-like, regulatory domain"/>
    <property type="match status" value="1"/>
</dbReference>
<dbReference type="InterPro" id="IPR008969">
    <property type="entry name" value="CarboxyPept-like_regulatory"/>
</dbReference>
<dbReference type="PANTHER" id="PTHR12558:SF13">
    <property type="entry name" value="CELL DIVISION CYCLE PROTEIN 27 HOMOLOG"/>
    <property type="match status" value="1"/>
</dbReference>
<dbReference type="Gene3D" id="1.25.40.10">
    <property type="entry name" value="Tetratricopeptide repeat domain"/>
    <property type="match status" value="2"/>
</dbReference>
<dbReference type="Pfam" id="PF14559">
    <property type="entry name" value="TPR_19"/>
    <property type="match status" value="2"/>
</dbReference>
<dbReference type="Proteomes" id="UP000257323">
    <property type="component" value="Unassembled WGS sequence"/>
</dbReference>
<dbReference type="InterPro" id="IPR019734">
    <property type="entry name" value="TPR_rpt"/>
</dbReference>
<feature type="repeat" description="TPR" evidence="1">
    <location>
        <begin position="154"/>
        <end position="187"/>
    </location>
</feature>
<gene>
    <name evidence="2" type="ORF">OP8BY_2382</name>
</gene>
<dbReference type="InterPro" id="IPR011990">
    <property type="entry name" value="TPR-like_helical_dom_sf"/>
</dbReference>
<protein>
    <submittedName>
        <fullName evidence="2">TPR repeat protein</fullName>
    </submittedName>
</protein>